<accession>A0ABN3EC57</accession>
<comment type="caution">
    <text evidence="2">The sequence shown here is derived from an EMBL/GenBank/DDBJ whole genome shotgun (WGS) entry which is preliminary data.</text>
</comment>
<evidence type="ECO:0000313" key="3">
    <source>
        <dbReference type="Proteomes" id="UP001500305"/>
    </source>
</evidence>
<sequence>MALGTGQLAQARSGGLGGGVGVGGDDRLRSCIHIAEDRQDSAYARRQFAQAMPICYPADLKRQATGGIRDLGLSEPLSPESPEKGAPGAPGGRTRTLSVRCGAVRCGAVRCGAVRCGAVRCGAVRCGAVRRPGRLTPRP</sequence>
<name>A0ABN3EC57_9ACTN</name>
<gene>
    <name evidence="2" type="ORF">GCM10010430_42780</name>
</gene>
<evidence type="ECO:0000313" key="2">
    <source>
        <dbReference type="EMBL" id="GAA2254466.1"/>
    </source>
</evidence>
<feature type="region of interest" description="Disordered" evidence="1">
    <location>
        <begin position="67"/>
        <end position="94"/>
    </location>
</feature>
<dbReference type="Proteomes" id="UP001500305">
    <property type="component" value="Unassembled WGS sequence"/>
</dbReference>
<protein>
    <submittedName>
        <fullName evidence="2">Uncharacterized protein</fullName>
    </submittedName>
</protein>
<dbReference type="EMBL" id="BAAATR010000019">
    <property type="protein sequence ID" value="GAA2254466.1"/>
    <property type="molecule type" value="Genomic_DNA"/>
</dbReference>
<reference evidence="2 3" key="1">
    <citation type="journal article" date="2019" name="Int. J. Syst. Evol. Microbiol.">
        <title>The Global Catalogue of Microorganisms (GCM) 10K type strain sequencing project: providing services to taxonomists for standard genome sequencing and annotation.</title>
        <authorList>
            <consortium name="The Broad Institute Genomics Platform"/>
            <consortium name="The Broad Institute Genome Sequencing Center for Infectious Disease"/>
            <person name="Wu L."/>
            <person name="Ma J."/>
        </authorList>
    </citation>
    <scope>NUCLEOTIDE SEQUENCE [LARGE SCALE GENOMIC DNA]</scope>
    <source>
        <strain evidence="2 3">JCM 7356</strain>
    </source>
</reference>
<organism evidence="2 3">
    <name type="scientific">Kitasatospora cystarginea</name>
    <dbReference type="NCBI Taxonomy" id="58350"/>
    <lineage>
        <taxon>Bacteria</taxon>
        <taxon>Bacillati</taxon>
        <taxon>Actinomycetota</taxon>
        <taxon>Actinomycetes</taxon>
        <taxon>Kitasatosporales</taxon>
        <taxon>Streptomycetaceae</taxon>
        <taxon>Kitasatospora</taxon>
    </lineage>
</organism>
<evidence type="ECO:0000256" key="1">
    <source>
        <dbReference type="SAM" id="MobiDB-lite"/>
    </source>
</evidence>
<proteinExistence type="predicted"/>
<keyword evidence="3" id="KW-1185">Reference proteome</keyword>